<dbReference type="EMBL" id="JAHWGI010001033">
    <property type="protein sequence ID" value="KAK3921388.1"/>
    <property type="molecule type" value="Genomic_DNA"/>
</dbReference>
<evidence type="ECO:0000313" key="11">
    <source>
        <dbReference type="Proteomes" id="UP001219518"/>
    </source>
</evidence>
<feature type="region of interest" description="Disordered" evidence="6">
    <location>
        <begin position="817"/>
        <end position="853"/>
    </location>
</feature>
<sequence>MARRGGLLLGLLLLLAAAAGPGARAQCGDVEEDLAVRGDAVVTALLPLQAGPGCAADVPRGRRLAAAAMHVLAALRRHQYVPDVDVGLRIVNSCDSPSVARKVLVGAFVDLDCERLYSLGVLAGEDLSRSESVSELCAGLTQALWTLPESPEPEPQYGNALGTLLAAGPWPAADILTSSVHSDDDDEKDDGDDGVPEHQLDAAEQLADQAVENARLRGVCARRGHAPDGFRWSGPASRARVLVGAEAALRRMLRQHVLVPVEGPGSATPGPQLVLAPPDGVWSASTPLPRDALVLVPDPSPLRALMERLGEQARNLSDDAVAVPFPPDPEDVAAAVGLNDLVAVGRALIRAADLLKEGVGAFCDGEPAADENTTSTDAGGGSSASGPEEAQRQVCARLPATGLLLEELRASLPPQPQDEAVERLLEVRPDEVASRAAATAAYLLLRSPGPGRPLVPLARYRGGIWTIPDDALTKTDPETVDCPLLLASGEVEWVREAWVATVLTVAVLGTMCATAVAFFIATRILAGDILEGSATLSLLLLLAVLLAFASALPYCARGSGLVLCGLRLLAAPLAHSLLLSVMLGRALMLAACDHDGGLLSHVSGPLQAALCFFTLAVQVALSVQLGLLLSPAVCGWLSGPRFLILLSYDLLLLALLAVTAPFIATSRRNYREGMFFAATTVVLLALWIAWVSLYLAGGHAWRDAAMSGGVTAAAAAVLLGVFVPRTYLMAGAMVRDKLAAQLPAFARDHSITDLAFREVARGTGAAGAMMLGAGAGGGPGAALYDSVSLSGGGPCGSVSGSRGGRLARAAAASPNVYSDSYRHGHRTRPTTPLSPEGSLPRYDVPSPHKVTRF</sequence>
<feature type="domain" description="G-protein coupled receptors family 3 profile" evidence="9">
    <location>
        <begin position="634"/>
        <end position="729"/>
    </location>
</feature>
<dbReference type="PROSITE" id="PS50259">
    <property type="entry name" value="G_PROTEIN_RECEP_F3_4"/>
    <property type="match status" value="1"/>
</dbReference>
<feature type="region of interest" description="Disordered" evidence="6">
    <location>
        <begin position="366"/>
        <end position="392"/>
    </location>
</feature>
<feature type="transmembrane region" description="Helical" evidence="7">
    <location>
        <begin position="608"/>
        <end position="630"/>
    </location>
</feature>
<evidence type="ECO:0000256" key="6">
    <source>
        <dbReference type="SAM" id="MobiDB-lite"/>
    </source>
</evidence>
<dbReference type="PANTHER" id="PTHR24060">
    <property type="entry name" value="METABOTROPIC GLUTAMATE RECEPTOR"/>
    <property type="match status" value="1"/>
</dbReference>
<feature type="transmembrane region" description="Helical" evidence="7">
    <location>
        <begin position="533"/>
        <end position="554"/>
    </location>
</feature>
<feature type="transmembrane region" description="Helical" evidence="7">
    <location>
        <begin position="566"/>
        <end position="587"/>
    </location>
</feature>
<feature type="transmembrane region" description="Helical" evidence="7">
    <location>
        <begin position="642"/>
        <end position="663"/>
    </location>
</feature>
<reference evidence="10" key="1">
    <citation type="submission" date="2021-07" db="EMBL/GenBank/DDBJ databases">
        <authorList>
            <person name="Catto M.A."/>
            <person name="Jacobson A."/>
            <person name="Kennedy G."/>
            <person name="Labadie P."/>
            <person name="Hunt B.G."/>
            <person name="Srinivasan R."/>
        </authorList>
    </citation>
    <scope>NUCLEOTIDE SEQUENCE</scope>
    <source>
        <strain evidence="10">PL_HMW_Pooled</strain>
        <tissue evidence="10">Head</tissue>
    </source>
</reference>
<feature type="transmembrane region" description="Helical" evidence="7">
    <location>
        <begin position="497"/>
        <end position="521"/>
    </location>
</feature>
<organism evidence="10 11">
    <name type="scientific">Frankliniella fusca</name>
    <dbReference type="NCBI Taxonomy" id="407009"/>
    <lineage>
        <taxon>Eukaryota</taxon>
        <taxon>Metazoa</taxon>
        <taxon>Ecdysozoa</taxon>
        <taxon>Arthropoda</taxon>
        <taxon>Hexapoda</taxon>
        <taxon>Insecta</taxon>
        <taxon>Pterygota</taxon>
        <taxon>Neoptera</taxon>
        <taxon>Paraneoptera</taxon>
        <taxon>Thysanoptera</taxon>
        <taxon>Terebrantia</taxon>
        <taxon>Thripoidea</taxon>
        <taxon>Thripidae</taxon>
        <taxon>Frankliniella</taxon>
    </lineage>
</organism>
<dbReference type="InterPro" id="IPR002956">
    <property type="entry name" value="Bride_of_7less"/>
</dbReference>
<evidence type="ECO:0000256" key="4">
    <source>
        <dbReference type="ARBA" id="ARBA00023136"/>
    </source>
</evidence>
<feature type="chain" id="PRO_5042260070" evidence="8">
    <location>
        <begin position="26"/>
        <end position="853"/>
    </location>
</feature>
<dbReference type="InterPro" id="IPR017978">
    <property type="entry name" value="GPCR_3_C"/>
</dbReference>
<feature type="transmembrane region" description="Helical" evidence="7">
    <location>
        <begin position="675"/>
        <end position="696"/>
    </location>
</feature>
<comment type="subcellular location">
    <subcellularLocation>
        <location evidence="1">Membrane</location>
        <topology evidence="1">Multi-pass membrane protein</topology>
    </subcellularLocation>
</comment>
<dbReference type="InterPro" id="IPR050726">
    <property type="entry name" value="mGluR"/>
</dbReference>
<keyword evidence="8" id="KW-0732">Signal</keyword>
<evidence type="ECO:0000256" key="5">
    <source>
        <dbReference type="ARBA" id="ARBA00023180"/>
    </source>
</evidence>
<keyword evidence="4 7" id="KW-0472">Membrane</keyword>
<dbReference type="GO" id="GO:0004930">
    <property type="term" value="F:G protein-coupled receptor activity"/>
    <property type="evidence" value="ECO:0007669"/>
    <property type="project" value="InterPro"/>
</dbReference>
<evidence type="ECO:0000256" key="3">
    <source>
        <dbReference type="ARBA" id="ARBA00022989"/>
    </source>
</evidence>
<evidence type="ECO:0000256" key="8">
    <source>
        <dbReference type="SAM" id="SignalP"/>
    </source>
</evidence>
<dbReference type="PRINTS" id="PR01223">
    <property type="entry name" value="BRIDEOF7LESS"/>
</dbReference>
<feature type="signal peptide" evidence="8">
    <location>
        <begin position="1"/>
        <end position="25"/>
    </location>
</feature>
<dbReference type="GO" id="GO:0007601">
    <property type="term" value="P:visual perception"/>
    <property type="evidence" value="ECO:0007669"/>
    <property type="project" value="InterPro"/>
</dbReference>
<gene>
    <name evidence="10" type="ORF">KUF71_010603</name>
</gene>
<dbReference type="Proteomes" id="UP001219518">
    <property type="component" value="Unassembled WGS sequence"/>
</dbReference>
<accession>A0AAE1HHP8</accession>
<protein>
    <submittedName>
        <fullName evidence="10">Protein bride of sevenless</fullName>
    </submittedName>
</protein>
<evidence type="ECO:0000256" key="7">
    <source>
        <dbReference type="SAM" id="Phobius"/>
    </source>
</evidence>
<name>A0AAE1HHP8_9NEOP</name>
<keyword evidence="2 7" id="KW-0812">Transmembrane</keyword>
<evidence type="ECO:0000256" key="2">
    <source>
        <dbReference type="ARBA" id="ARBA00022692"/>
    </source>
</evidence>
<reference evidence="10" key="2">
    <citation type="journal article" date="2023" name="BMC Genomics">
        <title>Pest status, molecular evolution, and epigenetic factors derived from the genome assembly of Frankliniella fusca, a thysanopteran phytovirus vector.</title>
        <authorList>
            <person name="Catto M.A."/>
            <person name="Labadie P.E."/>
            <person name="Jacobson A.L."/>
            <person name="Kennedy G.G."/>
            <person name="Srinivasan R."/>
            <person name="Hunt B.G."/>
        </authorList>
    </citation>
    <scope>NUCLEOTIDE SEQUENCE</scope>
    <source>
        <strain evidence="10">PL_HMW_Pooled</strain>
    </source>
</reference>
<feature type="region of interest" description="Disordered" evidence="6">
    <location>
        <begin position="176"/>
        <end position="197"/>
    </location>
</feature>
<evidence type="ECO:0000313" key="10">
    <source>
        <dbReference type="EMBL" id="KAK3921388.1"/>
    </source>
</evidence>
<keyword evidence="5" id="KW-0325">Glycoprotein</keyword>
<proteinExistence type="predicted"/>
<keyword evidence="11" id="KW-1185">Reference proteome</keyword>
<dbReference type="AlphaFoldDB" id="A0AAE1HHP8"/>
<evidence type="ECO:0000259" key="9">
    <source>
        <dbReference type="PROSITE" id="PS50259"/>
    </source>
</evidence>
<dbReference type="GO" id="GO:0016020">
    <property type="term" value="C:membrane"/>
    <property type="evidence" value="ECO:0007669"/>
    <property type="project" value="UniProtKB-SubCell"/>
</dbReference>
<dbReference type="GO" id="GO:0005118">
    <property type="term" value="F:sevenless binding"/>
    <property type="evidence" value="ECO:0007669"/>
    <property type="project" value="InterPro"/>
</dbReference>
<comment type="caution">
    <text evidence="10">The sequence shown here is derived from an EMBL/GenBank/DDBJ whole genome shotgun (WGS) entry which is preliminary data.</text>
</comment>
<dbReference type="Pfam" id="PF00003">
    <property type="entry name" value="7tm_3"/>
    <property type="match status" value="1"/>
</dbReference>
<feature type="transmembrane region" description="Helical" evidence="7">
    <location>
        <begin position="708"/>
        <end position="728"/>
    </location>
</feature>
<evidence type="ECO:0000256" key="1">
    <source>
        <dbReference type="ARBA" id="ARBA00004141"/>
    </source>
</evidence>
<feature type="compositionally biased region" description="Acidic residues" evidence="6">
    <location>
        <begin position="183"/>
        <end position="194"/>
    </location>
</feature>
<keyword evidence="3 7" id="KW-1133">Transmembrane helix</keyword>